<comment type="caution">
    <text evidence="1">The sequence shown here is derived from an EMBL/GenBank/DDBJ whole genome shotgun (WGS) entry which is preliminary data.</text>
</comment>
<dbReference type="Proteomes" id="UP000824533">
    <property type="component" value="Linkage Group LG22"/>
</dbReference>
<name>A0ACC1CL14_9NEOP</name>
<protein>
    <submittedName>
        <fullName evidence="1">Uncharacterized protein</fullName>
    </submittedName>
</protein>
<reference evidence="1 2" key="1">
    <citation type="journal article" date="2021" name="Front. Genet.">
        <title>Chromosome-Level Genome Assembly Reveals Significant Gene Expansion in the Toll and IMD Signaling Pathways of Dendrolimus kikuchii.</title>
        <authorList>
            <person name="Zhou J."/>
            <person name="Wu P."/>
            <person name="Xiong Z."/>
            <person name="Liu N."/>
            <person name="Zhao N."/>
            <person name="Ji M."/>
            <person name="Qiu Y."/>
            <person name="Yang B."/>
        </authorList>
    </citation>
    <scope>NUCLEOTIDE SEQUENCE [LARGE SCALE GENOMIC DNA]</scope>
    <source>
        <strain evidence="1">Ann1</strain>
    </source>
</reference>
<keyword evidence="2" id="KW-1185">Reference proteome</keyword>
<evidence type="ECO:0000313" key="1">
    <source>
        <dbReference type="EMBL" id="KAJ0172279.1"/>
    </source>
</evidence>
<dbReference type="EMBL" id="CM034408">
    <property type="protein sequence ID" value="KAJ0172279.1"/>
    <property type="molecule type" value="Genomic_DNA"/>
</dbReference>
<accession>A0ACC1CL14</accession>
<sequence>MLFLILAVLTSVQWTRQHLTYPINYCHLATTCIHDNRMVCATEPGGCKKRSFLDQCDMYEYNCDFGTQYAAGQCDSYWNTQKNLGCI</sequence>
<gene>
    <name evidence="1" type="ORF">K1T71_012252</name>
</gene>
<evidence type="ECO:0000313" key="2">
    <source>
        <dbReference type="Proteomes" id="UP000824533"/>
    </source>
</evidence>
<proteinExistence type="predicted"/>
<organism evidence="1 2">
    <name type="scientific">Dendrolimus kikuchii</name>
    <dbReference type="NCBI Taxonomy" id="765133"/>
    <lineage>
        <taxon>Eukaryota</taxon>
        <taxon>Metazoa</taxon>
        <taxon>Ecdysozoa</taxon>
        <taxon>Arthropoda</taxon>
        <taxon>Hexapoda</taxon>
        <taxon>Insecta</taxon>
        <taxon>Pterygota</taxon>
        <taxon>Neoptera</taxon>
        <taxon>Endopterygota</taxon>
        <taxon>Lepidoptera</taxon>
        <taxon>Glossata</taxon>
        <taxon>Ditrysia</taxon>
        <taxon>Bombycoidea</taxon>
        <taxon>Lasiocampidae</taxon>
        <taxon>Dendrolimus</taxon>
    </lineage>
</organism>